<dbReference type="InterPro" id="IPR002563">
    <property type="entry name" value="Flavin_Rdtase-like_dom"/>
</dbReference>
<evidence type="ECO:0000313" key="6">
    <source>
        <dbReference type="Proteomes" id="UP000006556"/>
    </source>
</evidence>
<dbReference type="InterPro" id="IPR012349">
    <property type="entry name" value="Split_barrel_FMN-bd"/>
</dbReference>
<dbReference type="GO" id="GO:0016646">
    <property type="term" value="F:oxidoreductase activity, acting on the CH-NH group of donors, NAD or NADP as acceptor"/>
    <property type="evidence" value="ECO:0007669"/>
    <property type="project" value="UniProtKB-ARBA"/>
</dbReference>
<dbReference type="KEGG" id="pth:PTH_0645"/>
<evidence type="ECO:0000313" key="5">
    <source>
        <dbReference type="EMBL" id="BAF58826.1"/>
    </source>
</evidence>
<dbReference type="SUPFAM" id="SSF50475">
    <property type="entry name" value="FMN-binding split barrel"/>
    <property type="match status" value="1"/>
</dbReference>
<proteinExistence type="inferred from homology"/>
<evidence type="ECO:0000256" key="1">
    <source>
        <dbReference type="ARBA" id="ARBA00001917"/>
    </source>
</evidence>
<keyword evidence="6" id="KW-1185">Reference proteome</keyword>
<reference evidence="6" key="1">
    <citation type="journal article" date="2008" name="Genome Res.">
        <title>The genome of Pelotomaculum thermopropionicum reveals niche-associated evolution in anaerobic microbiota.</title>
        <authorList>
            <person name="Kosaka T."/>
            <person name="Kato S."/>
            <person name="Shimoyama T."/>
            <person name="Ishii S."/>
            <person name="Abe T."/>
            <person name="Watanabe K."/>
        </authorList>
    </citation>
    <scope>NUCLEOTIDE SEQUENCE [LARGE SCALE GENOMIC DNA]</scope>
    <source>
        <strain evidence="6">DSM 13744 / JCM 10971 / SI</strain>
    </source>
</reference>
<dbReference type="HOGENOM" id="CLU_153810_0_0_9"/>
<sequence>MCSEPPTVYVSVRPVGRYSYRQLKESGEFVINIPSADLARVVDYCGNVSGGEVDKFKETGLTPVPAAHVRAPLIAECPVNVECRVKQVIPLGSHDAFIADVLAVHFNEDVLDERGRPDLDKIKPYGYCINEYRLVSGKLGFYGYSRKE</sequence>
<dbReference type="Pfam" id="PF01613">
    <property type="entry name" value="Flavin_Reduct"/>
    <property type="match status" value="1"/>
</dbReference>
<accession>A5D4K6</accession>
<organism evidence="5 6">
    <name type="scientific">Pelotomaculum thermopropionicum (strain DSM 13744 / JCM 10971 / SI)</name>
    <dbReference type="NCBI Taxonomy" id="370438"/>
    <lineage>
        <taxon>Bacteria</taxon>
        <taxon>Bacillati</taxon>
        <taxon>Bacillota</taxon>
        <taxon>Clostridia</taxon>
        <taxon>Eubacteriales</taxon>
        <taxon>Desulfotomaculaceae</taxon>
        <taxon>Pelotomaculum</taxon>
    </lineage>
</organism>
<evidence type="ECO:0000256" key="2">
    <source>
        <dbReference type="ARBA" id="ARBA00022630"/>
    </source>
</evidence>
<dbReference type="GO" id="GO:0010181">
    <property type="term" value="F:FMN binding"/>
    <property type="evidence" value="ECO:0007669"/>
    <property type="project" value="InterPro"/>
</dbReference>
<comment type="cofactor">
    <cofactor evidence="1">
        <name>FMN</name>
        <dbReference type="ChEBI" id="CHEBI:58210"/>
    </cofactor>
</comment>
<feature type="domain" description="Flavin reductase like" evidence="4">
    <location>
        <begin position="1"/>
        <end position="127"/>
    </location>
</feature>
<gene>
    <name evidence="5" type="ordered locus">PTH_0645</name>
</gene>
<keyword evidence="2" id="KW-0285">Flavoprotein</keyword>
<dbReference type="PANTHER" id="PTHR43567">
    <property type="entry name" value="FLAVOREDOXIN-RELATED-RELATED"/>
    <property type="match status" value="1"/>
</dbReference>
<dbReference type="Gene3D" id="2.30.110.10">
    <property type="entry name" value="Electron Transport, Fmn-binding Protein, Chain A"/>
    <property type="match status" value="1"/>
</dbReference>
<protein>
    <submittedName>
        <fullName evidence="5">Conserved protein</fullName>
    </submittedName>
</protein>
<dbReference type="AlphaFoldDB" id="A5D4K6"/>
<dbReference type="Proteomes" id="UP000006556">
    <property type="component" value="Chromosome"/>
</dbReference>
<dbReference type="eggNOG" id="COG1853">
    <property type="taxonomic scope" value="Bacteria"/>
</dbReference>
<evidence type="ECO:0000259" key="4">
    <source>
        <dbReference type="SMART" id="SM00903"/>
    </source>
</evidence>
<name>A5D4K6_PELTS</name>
<dbReference type="EMBL" id="AP009389">
    <property type="protein sequence ID" value="BAF58826.1"/>
    <property type="molecule type" value="Genomic_DNA"/>
</dbReference>
<dbReference type="InterPro" id="IPR052174">
    <property type="entry name" value="Flavoredoxin"/>
</dbReference>
<dbReference type="STRING" id="370438.PTH_0645"/>
<comment type="similarity">
    <text evidence="3">Belongs to the flavoredoxin family.</text>
</comment>
<evidence type="ECO:0000256" key="3">
    <source>
        <dbReference type="ARBA" id="ARBA00038054"/>
    </source>
</evidence>
<dbReference type="SMART" id="SM00903">
    <property type="entry name" value="Flavin_Reduct"/>
    <property type="match status" value="1"/>
</dbReference>
<dbReference type="PANTHER" id="PTHR43567:SF1">
    <property type="entry name" value="FLAVOREDOXIN"/>
    <property type="match status" value="1"/>
</dbReference>